<gene>
    <name evidence="1" type="ORF">CLV57_1808</name>
</gene>
<organism evidence="1 2">
    <name type="scientific">Mucilaginibacter auburnensis</name>
    <dbReference type="NCBI Taxonomy" id="1457233"/>
    <lineage>
        <taxon>Bacteria</taxon>
        <taxon>Pseudomonadati</taxon>
        <taxon>Bacteroidota</taxon>
        <taxon>Sphingobacteriia</taxon>
        <taxon>Sphingobacteriales</taxon>
        <taxon>Sphingobacteriaceae</taxon>
        <taxon>Mucilaginibacter</taxon>
    </lineage>
</organism>
<dbReference type="InterPro" id="IPR007396">
    <property type="entry name" value="TR_PAI2-type"/>
</dbReference>
<dbReference type="OrthoDB" id="9794948at2"/>
<dbReference type="SUPFAM" id="SSF50475">
    <property type="entry name" value="FMN-binding split barrel"/>
    <property type="match status" value="1"/>
</dbReference>
<sequence>MYIPKINLMADRAEAISFMQRYNFATIVTVNNGVPNATHLPFVVKERDGQIVLLSHFAKANPQADELLECKPLVIFAEPHAYISTKNYEHERNVPTWNYIAVHAYGTVTLLESEEEKVKLLEESIQFYEAAYMPQWDALPQDYRSGLMKGIVGFEIVVNDLQGKSKISQNRSAAERQNIIKDLSNHADTAARDIADYMKEQH</sequence>
<dbReference type="Gene3D" id="2.30.110.10">
    <property type="entry name" value="Electron Transport, Fmn-binding Protein, Chain A"/>
    <property type="match status" value="1"/>
</dbReference>
<accession>A0A2H9VVD8</accession>
<evidence type="ECO:0000313" key="2">
    <source>
        <dbReference type="Proteomes" id="UP000242687"/>
    </source>
</evidence>
<dbReference type="InterPro" id="IPR012349">
    <property type="entry name" value="Split_barrel_FMN-bd"/>
</dbReference>
<dbReference type="PANTHER" id="PTHR35802:SF1">
    <property type="entry name" value="PROTEASE SYNTHASE AND SPORULATION PROTEIN PAI 2"/>
    <property type="match status" value="1"/>
</dbReference>
<keyword evidence="2" id="KW-1185">Reference proteome</keyword>
<protein>
    <submittedName>
        <fullName evidence="1">Transcriptional regulator</fullName>
    </submittedName>
</protein>
<dbReference type="PANTHER" id="PTHR35802">
    <property type="entry name" value="PROTEASE SYNTHASE AND SPORULATION PROTEIN PAI 2"/>
    <property type="match status" value="1"/>
</dbReference>
<dbReference type="PIRSF" id="PIRSF010372">
    <property type="entry name" value="PaiB"/>
    <property type="match status" value="1"/>
</dbReference>
<reference evidence="1 2" key="1">
    <citation type="submission" date="2017-11" db="EMBL/GenBank/DDBJ databases">
        <title>Genomic Encyclopedia of Archaeal and Bacterial Type Strains, Phase II (KMG-II): From Individual Species to Whole Genera.</title>
        <authorList>
            <person name="Goeker M."/>
        </authorList>
    </citation>
    <scope>NUCLEOTIDE SEQUENCE [LARGE SCALE GENOMIC DNA]</scope>
    <source>
        <strain evidence="1 2">DSM 28175</strain>
    </source>
</reference>
<evidence type="ECO:0000313" key="1">
    <source>
        <dbReference type="EMBL" id="PJJ84786.1"/>
    </source>
</evidence>
<name>A0A2H9VVD8_9SPHI</name>
<dbReference type="RefSeq" id="WP_100340963.1">
    <property type="nucleotide sequence ID" value="NZ_PGFJ01000001.1"/>
</dbReference>
<dbReference type="AlphaFoldDB" id="A0A2H9VVD8"/>
<dbReference type="Proteomes" id="UP000242687">
    <property type="component" value="Unassembled WGS sequence"/>
</dbReference>
<dbReference type="EMBL" id="PGFJ01000001">
    <property type="protein sequence ID" value="PJJ84786.1"/>
    <property type="molecule type" value="Genomic_DNA"/>
</dbReference>
<proteinExistence type="predicted"/>
<dbReference type="Pfam" id="PF04299">
    <property type="entry name" value="FMN_bind_2"/>
    <property type="match status" value="1"/>
</dbReference>
<comment type="caution">
    <text evidence="1">The sequence shown here is derived from an EMBL/GenBank/DDBJ whole genome shotgun (WGS) entry which is preliminary data.</text>
</comment>